<dbReference type="EMBL" id="JAOTEN010000002">
    <property type="protein sequence ID" value="MCU7614685.1"/>
    <property type="molecule type" value="Genomic_DNA"/>
</dbReference>
<proteinExistence type="predicted"/>
<evidence type="ECO:0000313" key="2">
    <source>
        <dbReference type="Proteomes" id="UP001208114"/>
    </source>
</evidence>
<sequence length="168" mass="18925">MAYTVVSVFPADIDADQVKNNLTQNGIDEANIVISKSKLEDDTSAEDFREDEKTKGFWDHIFIHDNELLDAYRRKSVGNTNIVVYADNFIQAQKAKKILNDQGAIEVHKNQPEYTEEGQKNTSGLPEDVYNGIIAKARHNIYFLGSERTYSSPTKGMNDEMDSLGSED</sequence>
<dbReference type="RefSeq" id="WP_262990627.1">
    <property type="nucleotide sequence ID" value="NZ_JAOTEN010000002.1"/>
</dbReference>
<name>A0ABT2VY78_9FLAO</name>
<keyword evidence="2" id="KW-1185">Reference proteome</keyword>
<dbReference type="Proteomes" id="UP001208114">
    <property type="component" value="Unassembled WGS sequence"/>
</dbReference>
<accession>A0ABT2VY78</accession>
<evidence type="ECO:0000313" key="1">
    <source>
        <dbReference type="EMBL" id="MCU7614685.1"/>
    </source>
</evidence>
<protein>
    <recommendedName>
        <fullName evidence="3">General stress protein 17M-like domain-containing protein</fullName>
    </recommendedName>
</protein>
<organism evidence="1 2">
    <name type="scientific">Chryseobacterium gilvum</name>
    <dbReference type="NCBI Taxonomy" id="2976534"/>
    <lineage>
        <taxon>Bacteria</taxon>
        <taxon>Pseudomonadati</taxon>
        <taxon>Bacteroidota</taxon>
        <taxon>Flavobacteriia</taxon>
        <taxon>Flavobacteriales</taxon>
        <taxon>Weeksellaceae</taxon>
        <taxon>Chryseobacterium group</taxon>
        <taxon>Chryseobacterium</taxon>
    </lineage>
</organism>
<reference evidence="2" key="1">
    <citation type="submission" date="2023-07" db="EMBL/GenBank/DDBJ databases">
        <title>Chryseobacterium sp. GMJ5 Genome sequencing and assembly.</title>
        <authorList>
            <person name="Jung Y."/>
        </authorList>
    </citation>
    <scope>NUCLEOTIDE SEQUENCE [LARGE SCALE GENOMIC DNA]</scope>
    <source>
        <strain evidence="2">GMJ5</strain>
    </source>
</reference>
<comment type="caution">
    <text evidence="1">The sequence shown here is derived from an EMBL/GenBank/DDBJ whole genome shotgun (WGS) entry which is preliminary data.</text>
</comment>
<evidence type="ECO:0008006" key="3">
    <source>
        <dbReference type="Google" id="ProtNLM"/>
    </source>
</evidence>
<gene>
    <name evidence="1" type="ORF">N0B16_09590</name>
</gene>